<evidence type="ECO:0000256" key="1">
    <source>
        <dbReference type="ARBA" id="ARBA00006484"/>
    </source>
</evidence>
<dbReference type="PANTHER" id="PTHR43658:SF8">
    <property type="entry name" value="17-BETA-HYDROXYSTEROID DEHYDROGENASE 14-RELATED"/>
    <property type="match status" value="1"/>
</dbReference>
<dbReference type="Gene3D" id="3.40.50.720">
    <property type="entry name" value="NAD(P)-binding Rossmann-like Domain"/>
    <property type="match status" value="1"/>
</dbReference>
<comment type="similarity">
    <text evidence="1 3">Belongs to the short-chain dehydrogenases/reductases (SDR) family.</text>
</comment>
<dbReference type="PRINTS" id="PR00080">
    <property type="entry name" value="SDRFAMILY"/>
</dbReference>
<dbReference type="AlphaFoldDB" id="A0A5S9PPC3"/>
<protein>
    <submittedName>
        <fullName evidence="4">Putative oxidoreductase</fullName>
        <ecNumber evidence="4">1.-.-.-</ecNumber>
    </submittedName>
</protein>
<dbReference type="EC" id="1.-.-.-" evidence="4"/>
<dbReference type="PANTHER" id="PTHR43658">
    <property type="entry name" value="SHORT-CHAIN DEHYDROGENASE/REDUCTASE"/>
    <property type="match status" value="1"/>
</dbReference>
<reference evidence="4 5" key="1">
    <citation type="submission" date="2019-11" db="EMBL/GenBank/DDBJ databases">
        <authorList>
            <person name="Holert J."/>
        </authorList>
    </citation>
    <scope>NUCLEOTIDE SEQUENCE [LARGE SCALE GENOMIC DNA]</scope>
    <source>
        <strain evidence="4">BC8_1</strain>
    </source>
</reference>
<dbReference type="InterPro" id="IPR002347">
    <property type="entry name" value="SDR_fam"/>
</dbReference>
<dbReference type="SUPFAM" id="SSF51735">
    <property type="entry name" value="NAD(P)-binding Rossmann-fold domains"/>
    <property type="match status" value="1"/>
</dbReference>
<evidence type="ECO:0000256" key="3">
    <source>
        <dbReference type="RuleBase" id="RU000363"/>
    </source>
</evidence>
<organism evidence="4 5">
    <name type="scientific">Mycolicibacterium vanbaalenii</name>
    <name type="common">Mycobacterium vanbaalenii</name>
    <dbReference type="NCBI Taxonomy" id="110539"/>
    <lineage>
        <taxon>Bacteria</taxon>
        <taxon>Bacillati</taxon>
        <taxon>Actinomycetota</taxon>
        <taxon>Actinomycetes</taxon>
        <taxon>Mycobacteriales</taxon>
        <taxon>Mycobacteriaceae</taxon>
        <taxon>Mycolicibacterium</taxon>
    </lineage>
</organism>
<dbReference type="FunFam" id="3.40.50.720:FF:000084">
    <property type="entry name" value="Short-chain dehydrogenase reductase"/>
    <property type="match status" value="1"/>
</dbReference>
<name>A0A5S9PPC3_MYCVN</name>
<evidence type="ECO:0000313" key="4">
    <source>
        <dbReference type="EMBL" id="CAA0105965.1"/>
    </source>
</evidence>
<dbReference type="GO" id="GO:0016491">
    <property type="term" value="F:oxidoreductase activity"/>
    <property type="evidence" value="ECO:0007669"/>
    <property type="project" value="UniProtKB-KW"/>
</dbReference>
<dbReference type="EMBL" id="CACSIP010000010">
    <property type="protein sequence ID" value="CAA0105965.1"/>
    <property type="molecule type" value="Genomic_DNA"/>
</dbReference>
<sequence>MFVDNCPSSEPVVSAVSATVAVLACIPAPFERAASRYAERRGGAGDDQPPRQQTGILNVGRCEPVGGQNRNRGRRTQRLLYTLAVEINGTSAIVTGGASGIGAATARLLASQGARVVIADMQAERGEELAHEIGGAFVSVDVTDTAQIEDAVNTAVDLGPLRTLVNSAGIGWAQRTIGKDGEFASAHNLDAYKKVLAINLVGTFDCIRLAATAMSRLDPTDSGERGAIVNMTSVAAFDGQIGQAAYSSSKGGVVGLTLPVARDLSAVGIRVNTVAPGLIDTPIYGEGPDSEAFKAKLGESVLYPKRLGKPEELASMVVELITNSYMNAEVVRVDGGIRMPPK</sequence>
<keyword evidence="2 4" id="KW-0560">Oxidoreductase</keyword>
<keyword evidence="5" id="KW-1185">Reference proteome</keyword>
<dbReference type="InterPro" id="IPR020904">
    <property type="entry name" value="Sc_DH/Rdtase_CS"/>
</dbReference>
<dbReference type="Pfam" id="PF00106">
    <property type="entry name" value="adh_short"/>
    <property type="match status" value="1"/>
</dbReference>
<proteinExistence type="inferred from homology"/>
<dbReference type="PRINTS" id="PR00081">
    <property type="entry name" value="GDHRDH"/>
</dbReference>
<accession>A0A5S9PPC3</accession>
<dbReference type="InterPro" id="IPR036291">
    <property type="entry name" value="NAD(P)-bd_dom_sf"/>
</dbReference>
<evidence type="ECO:0000256" key="2">
    <source>
        <dbReference type="ARBA" id="ARBA00023002"/>
    </source>
</evidence>
<evidence type="ECO:0000313" key="5">
    <source>
        <dbReference type="Proteomes" id="UP000430146"/>
    </source>
</evidence>
<dbReference type="PROSITE" id="PS00061">
    <property type="entry name" value="ADH_SHORT"/>
    <property type="match status" value="1"/>
</dbReference>
<gene>
    <name evidence="4" type="ORF">AELLOGFF_03609</name>
</gene>
<dbReference type="Proteomes" id="UP000430146">
    <property type="component" value="Unassembled WGS sequence"/>
</dbReference>